<keyword evidence="1" id="KW-1133">Transmembrane helix</keyword>
<keyword evidence="3" id="KW-1185">Reference proteome</keyword>
<feature type="non-terminal residue" evidence="2">
    <location>
        <position position="176"/>
    </location>
</feature>
<evidence type="ECO:0000256" key="1">
    <source>
        <dbReference type="SAM" id="Phobius"/>
    </source>
</evidence>
<name>A0A812T0R0_SYMPI</name>
<dbReference type="EMBL" id="CAJNIZ010027629">
    <property type="protein sequence ID" value="CAE7501526.1"/>
    <property type="molecule type" value="Genomic_DNA"/>
</dbReference>
<dbReference type="OrthoDB" id="448954at2759"/>
<sequence length="176" mass="19452">EIIVKDAEVVGILAALVLTITVAGLAIVDAKLSESSWARTAYVALAFCSFVFSLISLMISSRLLLSINRLHSKDVLMCMEALDSWGASHAFWWFARSLEFLLFAVLLSVYLLYDGLCLAVCCALSLLPLWMMNYLHRAHVGVVWPLMNFSAESSDEASDAQSLDLDELLGNSRESR</sequence>
<accession>A0A812T0R0</accession>
<proteinExistence type="predicted"/>
<feature type="transmembrane region" description="Helical" evidence="1">
    <location>
        <begin position="100"/>
        <end position="127"/>
    </location>
</feature>
<feature type="transmembrane region" description="Helical" evidence="1">
    <location>
        <begin position="40"/>
        <end position="63"/>
    </location>
</feature>
<evidence type="ECO:0000313" key="2">
    <source>
        <dbReference type="EMBL" id="CAE7501526.1"/>
    </source>
</evidence>
<gene>
    <name evidence="2" type="primary">hscB</name>
    <name evidence="2" type="ORF">SPIL2461_LOCUS12980</name>
</gene>
<feature type="transmembrane region" description="Helical" evidence="1">
    <location>
        <begin position="7"/>
        <end position="28"/>
    </location>
</feature>
<keyword evidence="1" id="KW-0472">Membrane</keyword>
<evidence type="ECO:0000313" key="3">
    <source>
        <dbReference type="Proteomes" id="UP000649617"/>
    </source>
</evidence>
<dbReference type="AlphaFoldDB" id="A0A812T0R0"/>
<keyword evidence="1" id="KW-0812">Transmembrane</keyword>
<protein>
    <submittedName>
        <fullName evidence="2">HscB protein</fullName>
    </submittedName>
</protein>
<comment type="caution">
    <text evidence="2">The sequence shown here is derived from an EMBL/GenBank/DDBJ whole genome shotgun (WGS) entry which is preliminary data.</text>
</comment>
<dbReference type="Proteomes" id="UP000649617">
    <property type="component" value="Unassembled WGS sequence"/>
</dbReference>
<organism evidence="2 3">
    <name type="scientific">Symbiodinium pilosum</name>
    <name type="common">Dinoflagellate</name>
    <dbReference type="NCBI Taxonomy" id="2952"/>
    <lineage>
        <taxon>Eukaryota</taxon>
        <taxon>Sar</taxon>
        <taxon>Alveolata</taxon>
        <taxon>Dinophyceae</taxon>
        <taxon>Suessiales</taxon>
        <taxon>Symbiodiniaceae</taxon>
        <taxon>Symbiodinium</taxon>
    </lineage>
</organism>
<reference evidence="2" key="1">
    <citation type="submission" date="2021-02" db="EMBL/GenBank/DDBJ databases">
        <authorList>
            <person name="Dougan E. K."/>
            <person name="Rhodes N."/>
            <person name="Thang M."/>
            <person name="Chan C."/>
        </authorList>
    </citation>
    <scope>NUCLEOTIDE SEQUENCE</scope>
</reference>